<sequence>MKNIIAGVDTGFGYGIGMTNDTEVIMKNYINNITEKEALNIANTIKELNNKNTLIKYNGKYFICGDACIERYPDTMQRLNRDRIKDEYHLIELLSIVGQLTKESEFNLYLCVGLPNRSKGDSKKFEDWLKGSAFEFSYLCNFGEVKKKVYIKDVTCLPQAYSPVFTLPRNDMGKTIFSIDIGHSTLDLMLIKNMQTVMASDTLLDGEGCIRIYNNLKQALIRQNEDKKITYYSYSQLQEILENGNYSLYGEEQQIENILNRCLEEYAEYVFFTIENNMYKYMPTVDTFIFSGGLLNNNTFKTILSDKFKQAYKIPLLVQNNRSQYTIAEGLKEYSNIKYADKLEVVKENDIKAAK</sequence>
<dbReference type="AlphaFoldDB" id="A0A060N3V9"/>
<gene>
    <name evidence="3" type="ORF">CBO05P2_191</name>
</gene>
<dbReference type="SUPFAM" id="SSF53067">
    <property type="entry name" value="Actin-like ATPase domain"/>
    <property type="match status" value="2"/>
</dbReference>
<protein>
    <submittedName>
        <fullName evidence="3">Precorrin-2 methyltransferase</fullName>
    </submittedName>
</protein>
<feature type="domain" description="Actin homologue MreB-like C-terminal" evidence="2">
    <location>
        <begin position="179"/>
        <end position="293"/>
    </location>
</feature>
<feature type="domain" description="Actin-like protein N-terminal" evidence="1">
    <location>
        <begin position="7"/>
        <end position="161"/>
    </location>
</feature>
<dbReference type="Pfam" id="PF17989">
    <property type="entry name" value="ALP_N"/>
    <property type="match status" value="1"/>
</dbReference>
<dbReference type="InterPro" id="IPR049067">
    <property type="entry name" value="MreB-like_C"/>
</dbReference>
<dbReference type="RefSeq" id="WP_030032407.1">
    <property type="nucleotide sequence ID" value="NZ_BA000059.1"/>
</dbReference>
<proteinExistence type="predicted"/>
<dbReference type="EMBL" id="BA000059">
    <property type="protein sequence ID" value="BAO05216.1"/>
    <property type="molecule type" value="Genomic_DNA"/>
</dbReference>
<reference evidence="3" key="1">
    <citation type="submission" date="2013-10" db="EMBL/GenBank/DDBJ databases">
        <title>Draft genome sequence of Clostridium botulinum type B strain Osaka05.</title>
        <authorList>
            <person name="Sakaguchi Y."/>
            <person name="Hosomi K."/>
            <person name="Uchiyama J."/>
            <person name="Ogura Y."/>
            <person name="Sakaguchi M."/>
            <person name="Kohda T."/>
            <person name="Mukamoto M."/>
            <person name="Misawa N."/>
            <person name="Matsuzaki S."/>
            <person name="Hayashi T."/>
            <person name="Kozaki S."/>
        </authorList>
    </citation>
    <scope>NUCLEOTIDE SEQUENCE</scope>
    <source>
        <strain evidence="3">Osaka05</strain>
    </source>
</reference>
<dbReference type="GO" id="GO:0008168">
    <property type="term" value="F:methyltransferase activity"/>
    <property type="evidence" value="ECO:0007669"/>
    <property type="project" value="UniProtKB-KW"/>
</dbReference>
<dbReference type="Gene3D" id="3.30.420.40">
    <property type="match status" value="2"/>
</dbReference>
<dbReference type="GO" id="GO:0032259">
    <property type="term" value="P:methylation"/>
    <property type="evidence" value="ECO:0007669"/>
    <property type="project" value="UniProtKB-KW"/>
</dbReference>
<dbReference type="InterPro" id="IPR043129">
    <property type="entry name" value="ATPase_NBD"/>
</dbReference>
<keyword evidence="3" id="KW-0489">Methyltransferase</keyword>
<dbReference type="Pfam" id="PF21522">
    <property type="entry name" value="MreB-like_C"/>
    <property type="match status" value="1"/>
</dbReference>
<dbReference type="Proteomes" id="UP000054164">
    <property type="component" value="Unassembled WGS sequence"/>
</dbReference>
<evidence type="ECO:0000259" key="2">
    <source>
        <dbReference type="Pfam" id="PF21522"/>
    </source>
</evidence>
<name>A0A060N3V9_CLOBO</name>
<dbReference type="HOGENOM" id="CLU_780103_0_0_9"/>
<evidence type="ECO:0000313" key="3">
    <source>
        <dbReference type="EMBL" id="BAO05216.1"/>
    </source>
</evidence>
<evidence type="ECO:0000259" key="1">
    <source>
        <dbReference type="Pfam" id="PF17989"/>
    </source>
</evidence>
<accession>A0A060N3V9</accession>
<keyword evidence="3" id="KW-0808">Transferase</keyword>
<organism evidence="3">
    <name type="scientific">Clostridium botulinum B str. Osaka05</name>
    <dbReference type="NCBI Taxonomy" id="1407017"/>
    <lineage>
        <taxon>Bacteria</taxon>
        <taxon>Bacillati</taxon>
        <taxon>Bacillota</taxon>
        <taxon>Clostridia</taxon>
        <taxon>Eubacteriales</taxon>
        <taxon>Clostridiaceae</taxon>
        <taxon>Clostridium</taxon>
    </lineage>
</organism>
<dbReference type="InterPro" id="IPR040607">
    <property type="entry name" value="ALP_N"/>
</dbReference>